<dbReference type="PANTHER" id="PTHR47019:SF1">
    <property type="entry name" value="LIPID II FLIPPASE MURJ"/>
    <property type="match status" value="1"/>
</dbReference>
<feature type="transmembrane region" description="Helical" evidence="8">
    <location>
        <begin position="32"/>
        <end position="52"/>
    </location>
</feature>
<evidence type="ECO:0000256" key="7">
    <source>
        <dbReference type="ARBA" id="ARBA00023136"/>
    </source>
</evidence>
<feature type="transmembrane region" description="Helical" evidence="8">
    <location>
        <begin position="93"/>
        <end position="114"/>
    </location>
</feature>
<feature type="transmembrane region" description="Helical" evidence="8">
    <location>
        <begin position="169"/>
        <end position="191"/>
    </location>
</feature>
<accession>A0A1R4JNM3</accession>
<reference evidence="10" key="1">
    <citation type="submission" date="2017-02" db="EMBL/GenBank/DDBJ databases">
        <authorList>
            <person name="Dridi B."/>
        </authorList>
    </citation>
    <scope>NUCLEOTIDE SEQUENCE [LARGE SCALE GENOMIC DNA]</scope>
    <source>
        <strain evidence="10">EB411</strain>
    </source>
</reference>
<evidence type="ECO:0000256" key="1">
    <source>
        <dbReference type="ARBA" id="ARBA00004651"/>
    </source>
</evidence>
<keyword evidence="2" id="KW-1003">Cell membrane</keyword>
<comment type="subcellular location">
    <subcellularLocation>
        <location evidence="1">Cell membrane</location>
        <topology evidence="1">Multi-pass membrane protein</topology>
    </subcellularLocation>
</comment>
<feature type="transmembrane region" description="Helical" evidence="8">
    <location>
        <begin position="203"/>
        <end position="226"/>
    </location>
</feature>
<feature type="transmembrane region" description="Helical" evidence="8">
    <location>
        <begin position="502"/>
        <end position="521"/>
    </location>
</feature>
<dbReference type="OrthoDB" id="9786339at2"/>
<gene>
    <name evidence="9" type="ORF">FM119_08515</name>
</gene>
<dbReference type="EMBL" id="FUKR01000048">
    <property type="protein sequence ID" value="SJN33606.1"/>
    <property type="molecule type" value="Genomic_DNA"/>
</dbReference>
<feature type="transmembrane region" description="Helical" evidence="8">
    <location>
        <begin position="247"/>
        <end position="268"/>
    </location>
</feature>
<dbReference type="GO" id="GO:0008360">
    <property type="term" value="P:regulation of cell shape"/>
    <property type="evidence" value="ECO:0007669"/>
    <property type="project" value="UniProtKB-KW"/>
</dbReference>
<feature type="transmembrane region" description="Helical" evidence="8">
    <location>
        <begin position="461"/>
        <end position="490"/>
    </location>
</feature>
<dbReference type="GO" id="GO:0009252">
    <property type="term" value="P:peptidoglycan biosynthetic process"/>
    <property type="evidence" value="ECO:0007669"/>
    <property type="project" value="UniProtKB-KW"/>
</dbReference>
<evidence type="ECO:0000256" key="2">
    <source>
        <dbReference type="ARBA" id="ARBA00022475"/>
    </source>
</evidence>
<keyword evidence="5" id="KW-0573">Peptidoglycan synthesis</keyword>
<evidence type="ECO:0000256" key="4">
    <source>
        <dbReference type="ARBA" id="ARBA00022960"/>
    </source>
</evidence>
<dbReference type="GO" id="GO:0005886">
    <property type="term" value="C:plasma membrane"/>
    <property type="evidence" value="ECO:0007669"/>
    <property type="project" value="UniProtKB-SubCell"/>
</dbReference>
<evidence type="ECO:0000313" key="10">
    <source>
        <dbReference type="Proteomes" id="UP000196778"/>
    </source>
</evidence>
<sequence length="542" mass="58056">MAKEPGNPSIGRASAFLASGTIASRLLGFLKAILLTQAIGVTSFGGNAFAVANQLPNTLYTIIAGGVISAILVPQIVRALVQADRGQAYINKLLTIAFVVLGAATAVAMVLAPVLTTLYGASMPPAQRGLAITMAYWCIPQLLFYGLYTVIGEILNAHKLFGPFTWAPVINNVIAIAGLGVFMLVFGADAAGTWQLHEWTTPMIAVLAGSATLGVVAQALVLLLFWRRVGLRFRFDFGWRGVGFRETGKLAGWSFLMILVTTLGGLVQSIVASSVPSTYPGVFALQNAWLVFMLPHSVITLSVATAYFTRMAEHVREQRTEELKLDVSRAIRQIVLLVMVATAFFLVVAPPFARVFTDSDYGSVLNMASLIVLYLLSLVPFCVLFIFQRTFYALGDTRTPFLFTVGQTALFVLLAVGCFALPEEFRGAGLALSMSVSILFQTLLAGALLRRRLHGLDLNRVVQTLVVFTIAVLPAVFVGGGAVAVLGGYFPGGFGLSSIPSAVVTMTVAGIVMVPTYILGLKLMRVPELSSAIQLVRRRLGR</sequence>
<dbReference type="PRINTS" id="PR01806">
    <property type="entry name" value="VIRFACTRMVIN"/>
</dbReference>
<keyword evidence="6 8" id="KW-1133">Transmembrane helix</keyword>
<feature type="transmembrane region" description="Helical" evidence="8">
    <location>
        <begin position="428"/>
        <end position="449"/>
    </location>
</feature>
<evidence type="ECO:0000313" key="9">
    <source>
        <dbReference type="EMBL" id="SJN33606.1"/>
    </source>
</evidence>
<keyword evidence="7 8" id="KW-0472">Membrane</keyword>
<feature type="transmembrane region" description="Helical" evidence="8">
    <location>
        <begin position="364"/>
        <end position="387"/>
    </location>
</feature>
<organism evidence="9 10">
    <name type="scientific">Mycetocola reblochoni REB411</name>
    <dbReference type="NCBI Taxonomy" id="1255698"/>
    <lineage>
        <taxon>Bacteria</taxon>
        <taxon>Bacillati</taxon>
        <taxon>Actinomycetota</taxon>
        <taxon>Actinomycetes</taxon>
        <taxon>Micrococcales</taxon>
        <taxon>Microbacteriaceae</taxon>
        <taxon>Mycetocola</taxon>
    </lineage>
</organism>
<evidence type="ECO:0000256" key="3">
    <source>
        <dbReference type="ARBA" id="ARBA00022692"/>
    </source>
</evidence>
<dbReference type="GO" id="GO:0034204">
    <property type="term" value="P:lipid translocation"/>
    <property type="evidence" value="ECO:0007669"/>
    <property type="project" value="TreeGrafter"/>
</dbReference>
<dbReference type="GO" id="GO:0015648">
    <property type="term" value="F:lipid-linked peptidoglycan transporter activity"/>
    <property type="evidence" value="ECO:0007669"/>
    <property type="project" value="TreeGrafter"/>
</dbReference>
<feature type="transmembrane region" description="Helical" evidence="8">
    <location>
        <begin position="58"/>
        <end position="81"/>
    </location>
</feature>
<dbReference type="Pfam" id="PF03023">
    <property type="entry name" value="MurJ"/>
    <property type="match status" value="1"/>
</dbReference>
<dbReference type="NCBIfam" id="TIGR01695">
    <property type="entry name" value="murJ_mviN"/>
    <property type="match status" value="1"/>
</dbReference>
<feature type="transmembrane region" description="Helical" evidence="8">
    <location>
        <begin position="134"/>
        <end position="157"/>
    </location>
</feature>
<proteinExistence type="predicted"/>
<evidence type="ECO:0000256" key="8">
    <source>
        <dbReference type="SAM" id="Phobius"/>
    </source>
</evidence>
<dbReference type="InterPro" id="IPR051050">
    <property type="entry name" value="Lipid_II_flippase_MurJ/MviN"/>
</dbReference>
<keyword evidence="3 8" id="KW-0812">Transmembrane</keyword>
<feature type="transmembrane region" description="Helical" evidence="8">
    <location>
        <begin position="399"/>
        <end position="422"/>
    </location>
</feature>
<evidence type="ECO:0000256" key="5">
    <source>
        <dbReference type="ARBA" id="ARBA00022984"/>
    </source>
</evidence>
<keyword evidence="10" id="KW-1185">Reference proteome</keyword>
<feature type="transmembrane region" description="Helical" evidence="8">
    <location>
        <begin position="330"/>
        <end position="352"/>
    </location>
</feature>
<dbReference type="PANTHER" id="PTHR47019">
    <property type="entry name" value="LIPID II FLIPPASE MURJ"/>
    <property type="match status" value="1"/>
</dbReference>
<keyword evidence="4" id="KW-0133">Cell shape</keyword>
<feature type="transmembrane region" description="Helical" evidence="8">
    <location>
        <begin position="288"/>
        <end position="309"/>
    </location>
</feature>
<dbReference type="RefSeq" id="WP_087137242.1">
    <property type="nucleotide sequence ID" value="NZ_FUKR01000048.1"/>
</dbReference>
<dbReference type="Proteomes" id="UP000196778">
    <property type="component" value="Unassembled WGS sequence"/>
</dbReference>
<name>A0A1R4JNM3_9MICO</name>
<dbReference type="InterPro" id="IPR004268">
    <property type="entry name" value="MurJ"/>
</dbReference>
<protein>
    <submittedName>
        <fullName evidence="9">Proposed peptidoglycan lipid II flippase MurJ</fullName>
    </submittedName>
</protein>
<evidence type="ECO:0000256" key="6">
    <source>
        <dbReference type="ARBA" id="ARBA00022989"/>
    </source>
</evidence>
<dbReference type="CDD" id="cd13123">
    <property type="entry name" value="MATE_MurJ_like"/>
    <property type="match status" value="1"/>
</dbReference>
<dbReference type="AlphaFoldDB" id="A0A1R4JNM3"/>